<keyword evidence="3" id="KW-1185">Reference proteome</keyword>
<gene>
    <name evidence="2" type="ORF">CV102_22625</name>
</gene>
<dbReference type="InterPro" id="IPR001173">
    <property type="entry name" value="Glyco_trans_2-like"/>
</dbReference>
<protein>
    <recommendedName>
        <fullName evidence="1">Glycosyltransferase 2-like domain-containing protein</fullName>
    </recommendedName>
</protein>
<sequence>MLMVEYSVGLTTYNCEVEARDFVNSFEVDNRKVELVVVDAGSNDETRDVFRQFEGPVQVETRDGCTRGEGRQHAVEIAQNDHIISEIDPDVQYSGLGAVLEAYEGIDEQNIALLVRGNNGLIVAPTTLLKQYHYRPIQYREDHALHDRLYKAGVLRVLGPPPSVEENGDMRVEKVQLPSGDIFVAAEQSKDMTPLERLSDWYRDVQAMYRIGFSEKQIFTHNIRTMLPHEIVITIPLTVVALLNANEDRYSDALAHCSDELYQPLRHECY</sequence>
<dbReference type="Pfam" id="PF00535">
    <property type="entry name" value="Glycos_transf_2"/>
    <property type="match status" value="1"/>
</dbReference>
<dbReference type="EMBL" id="PHNJ01000018">
    <property type="protein sequence ID" value="TYL36421.1"/>
    <property type="molecule type" value="Genomic_DNA"/>
</dbReference>
<reference evidence="2" key="1">
    <citation type="submission" date="2017-11" db="EMBL/GenBank/DDBJ databases">
        <authorList>
            <person name="Kajale S.C."/>
            <person name="Sharma A."/>
        </authorList>
    </citation>
    <scope>NUCLEOTIDE SEQUENCE</scope>
    <source>
        <strain evidence="2">LS1_42</strain>
    </source>
</reference>
<evidence type="ECO:0000313" key="2">
    <source>
        <dbReference type="EMBL" id="TYL36421.1"/>
    </source>
</evidence>
<dbReference type="InterPro" id="IPR029044">
    <property type="entry name" value="Nucleotide-diphossugar_trans"/>
</dbReference>
<feature type="domain" description="Glycosyltransferase 2-like" evidence="1">
    <location>
        <begin position="7"/>
        <end position="105"/>
    </location>
</feature>
<dbReference type="Gene3D" id="3.90.550.10">
    <property type="entry name" value="Spore Coat Polysaccharide Biosynthesis Protein SpsA, Chain A"/>
    <property type="match status" value="1"/>
</dbReference>
<dbReference type="Proteomes" id="UP000766904">
    <property type="component" value="Unassembled WGS sequence"/>
</dbReference>
<evidence type="ECO:0000259" key="1">
    <source>
        <dbReference type="Pfam" id="PF00535"/>
    </source>
</evidence>
<proteinExistence type="predicted"/>
<organism evidence="2 3">
    <name type="scientific">Natronococcus pandeyae</name>
    <dbReference type="NCBI Taxonomy" id="2055836"/>
    <lineage>
        <taxon>Archaea</taxon>
        <taxon>Methanobacteriati</taxon>
        <taxon>Methanobacteriota</taxon>
        <taxon>Stenosarchaea group</taxon>
        <taxon>Halobacteria</taxon>
        <taxon>Halobacteriales</taxon>
        <taxon>Natrialbaceae</taxon>
        <taxon>Natronococcus</taxon>
    </lineage>
</organism>
<name>A0A8J8PZ20_9EURY</name>
<comment type="caution">
    <text evidence="2">The sequence shown here is derived from an EMBL/GenBank/DDBJ whole genome shotgun (WGS) entry which is preliminary data.</text>
</comment>
<dbReference type="SUPFAM" id="SSF53448">
    <property type="entry name" value="Nucleotide-diphospho-sugar transferases"/>
    <property type="match status" value="1"/>
</dbReference>
<dbReference type="AlphaFoldDB" id="A0A8J8PZ20"/>
<accession>A0A8J8PZ20</accession>
<evidence type="ECO:0000313" key="3">
    <source>
        <dbReference type="Proteomes" id="UP000766904"/>
    </source>
</evidence>